<gene>
    <name evidence="1" type="ORF">BU23DRAFT_579478</name>
</gene>
<dbReference type="PANTHER" id="PTHR38887">
    <property type="entry name" value="CHROMOSOME 21, WHOLE GENOME SHOTGUN SEQUENCE"/>
    <property type="match status" value="1"/>
</dbReference>
<evidence type="ECO:0000313" key="1">
    <source>
        <dbReference type="EMBL" id="KAF1974683.1"/>
    </source>
</evidence>
<reference evidence="1" key="1">
    <citation type="journal article" date="2020" name="Stud. Mycol.">
        <title>101 Dothideomycetes genomes: a test case for predicting lifestyles and emergence of pathogens.</title>
        <authorList>
            <person name="Haridas S."/>
            <person name="Albert R."/>
            <person name="Binder M."/>
            <person name="Bloem J."/>
            <person name="Labutti K."/>
            <person name="Salamov A."/>
            <person name="Andreopoulos B."/>
            <person name="Baker S."/>
            <person name="Barry K."/>
            <person name="Bills G."/>
            <person name="Bluhm B."/>
            <person name="Cannon C."/>
            <person name="Castanera R."/>
            <person name="Culley D."/>
            <person name="Daum C."/>
            <person name="Ezra D."/>
            <person name="Gonzalez J."/>
            <person name="Henrissat B."/>
            <person name="Kuo A."/>
            <person name="Liang C."/>
            <person name="Lipzen A."/>
            <person name="Lutzoni F."/>
            <person name="Magnuson J."/>
            <person name="Mondo S."/>
            <person name="Nolan M."/>
            <person name="Ohm R."/>
            <person name="Pangilinan J."/>
            <person name="Park H.-J."/>
            <person name="Ramirez L."/>
            <person name="Alfaro M."/>
            <person name="Sun H."/>
            <person name="Tritt A."/>
            <person name="Yoshinaga Y."/>
            <person name="Zwiers L.-H."/>
            <person name="Turgeon B."/>
            <person name="Goodwin S."/>
            <person name="Spatafora J."/>
            <person name="Crous P."/>
            <person name="Grigoriev I."/>
        </authorList>
    </citation>
    <scope>NUCLEOTIDE SEQUENCE</scope>
    <source>
        <strain evidence="1">CBS 107.79</strain>
    </source>
</reference>
<dbReference type="EMBL" id="ML976673">
    <property type="protein sequence ID" value="KAF1974683.1"/>
    <property type="molecule type" value="Genomic_DNA"/>
</dbReference>
<dbReference type="PANTHER" id="PTHR38887:SF1">
    <property type="entry name" value="RAS MODIFICATION PROTEIN ERF4"/>
    <property type="match status" value="1"/>
</dbReference>
<protein>
    <submittedName>
        <fullName evidence="1">Uncharacterized protein</fullName>
    </submittedName>
</protein>
<sequence>MVIVLEKLNGALARSIGLVPETIAAYKKQEDHDIMTEEDWGLDQIGHDLRSDPATAIPEVSNEEFNDEGSSPRRTFRNPSHQADEFLKRHPLLVQTPGGAAFTGRLPHPVIIPQRRPGDRLHLLVTFTRASRAPKWMAAFNLAGNAGFAIPAHAAGFGVGVAVQIVTAIVMELKGRSQSIKRILEEAEDGFFRPRGLYCLVMSFDNTHESALTEDDLIHNAHQASIDKSGLKKYTSKLRSNDGVSEPVAFLEAAPLVFPELDWLAENGSVEQRKKLGGYVKFRKFVADYFDRRAEADYVPAAPTRGFASRYGDPSDATNLSPLSLATHGLVPYSRSAHLERNRGGNRKIKDMILYLIMINMPSDEDLRRAEDIVEGTSVASGEDAGC</sequence>
<dbReference type="Proteomes" id="UP000800036">
    <property type="component" value="Unassembled WGS sequence"/>
</dbReference>
<organism evidence="1 2">
    <name type="scientific">Bimuria novae-zelandiae CBS 107.79</name>
    <dbReference type="NCBI Taxonomy" id="1447943"/>
    <lineage>
        <taxon>Eukaryota</taxon>
        <taxon>Fungi</taxon>
        <taxon>Dikarya</taxon>
        <taxon>Ascomycota</taxon>
        <taxon>Pezizomycotina</taxon>
        <taxon>Dothideomycetes</taxon>
        <taxon>Pleosporomycetidae</taxon>
        <taxon>Pleosporales</taxon>
        <taxon>Massarineae</taxon>
        <taxon>Didymosphaeriaceae</taxon>
        <taxon>Bimuria</taxon>
    </lineage>
</organism>
<dbReference type="OrthoDB" id="3433125at2759"/>
<evidence type="ECO:0000313" key="2">
    <source>
        <dbReference type="Proteomes" id="UP000800036"/>
    </source>
</evidence>
<dbReference type="InterPro" id="IPR053221">
    <property type="entry name" value="Burnettramic_acid_biosynth"/>
</dbReference>
<keyword evidence="2" id="KW-1185">Reference proteome</keyword>
<proteinExistence type="predicted"/>
<dbReference type="AlphaFoldDB" id="A0A6A5VB54"/>
<name>A0A6A5VB54_9PLEO</name>
<accession>A0A6A5VB54</accession>